<dbReference type="EMBL" id="OUUZ01000018">
    <property type="protein sequence ID" value="SPQ26422.1"/>
    <property type="molecule type" value="Genomic_DNA"/>
</dbReference>
<reference evidence="1 2" key="1">
    <citation type="submission" date="2018-04" db="EMBL/GenBank/DDBJ databases">
        <authorList>
            <person name="Huttner S."/>
            <person name="Dainat J."/>
        </authorList>
    </citation>
    <scope>NUCLEOTIDE SEQUENCE [LARGE SCALE GENOMIC DNA]</scope>
</reference>
<dbReference type="Proteomes" id="UP000289323">
    <property type="component" value="Unassembled WGS sequence"/>
</dbReference>
<dbReference type="AlphaFoldDB" id="A0A3S4F3V1"/>
<evidence type="ECO:0000313" key="1">
    <source>
        <dbReference type="EMBL" id="SPQ26422.1"/>
    </source>
</evidence>
<protein>
    <submittedName>
        <fullName evidence="1">6d9782dc-7a43-47c5-b7f5-51b9b25499e9</fullName>
    </submittedName>
</protein>
<sequence length="130" mass="13459">MSGSLLCDGCNRNRVLSDVLAFDGDLLTPVSLQEIGVHLFPGVSPFESRPAAIITGLLAQGNSSITLAGVSVILEPFGPVNVPSRRLNLTLSPSFTAAPVLYFPCFNGGTGAYVLGSAAPSFFRDAFLGG</sequence>
<evidence type="ECO:0000313" key="2">
    <source>
        <dbReference type="Proteomes" id="UP000289323"/>
    </source>
</evidence>
<gene>
    <name evidence="1" type="ORF">TT172_LOCUS8841</name>
</gene>
<accession>A0A3S4F3V1</accession>
<proteinExistence type="predicted"/>
<name>A0A3S4F3V1_9PEZI</name>
<organism evidence="1 2">
    <name type="scientific">Thermothielavioides terrestris</name>
    <dbReference type="NCBI Taxonomy" id="2587410"/>
    <lineage>
        <taxon>Eukaryota</taxon>
        <taxon>Fungi</taxon>
        <taxon>Dikarya</taxon>
        <taxon>Ascomycota</taxon>
        <taxon>Pezizomycotina</taxon>
        <taxon>Sordariomycetes</taxon>
        <taxon>Sordariomycetidae</taxon>
        <taxon>Sordariales</taxon>
        <taxon>Chaetomiaceae</taxon>
        <taxon>Thermothielavioides</taxon>
    </lineage>
</organism>